<dbReference type="InterPro" id="IPR036397">
    <property type="entry name" value="RNaseH_sf"/>
</dbReference>
<dbReference type="PANTHER" id="PTHR35004:SF6">
    <property type="entry name" value="TRANSPOSASE"/>
    <property type="match status" value="1"/>
</dbReference>
<comment type="caution">
    <text evidence="2">The sequence shown here is derived from an EMBL/GenBank/DDBJ whole genome shotgun (WGS) entry which is preliminary data.</text>
</comment>
<dbReference type="Gene3D" id="3.30.420.10">
    <property type="entry name" value="Ribonuclease H-like superfamily/Ribonuclease H"/>
    <property type="match status" value="1"/>
</dbReference>
<dbReference type="Proteomes" id="UP000295560">
    <property type="component" value="Unassembled WGS sequence"/>
</dbReference>
<dbReference type="Pfam" id="PF13011">
    <property type="entry name" value="LZ_Tnp_IS481"/>
    <property type="match status" value="1"/>
</dbReference>
<dbReference type="RefSeq" id="WP_132432794.1">
    <property type="nucleotide sequence ID" value="NZ_SMFZ01000002.1"/>
</dbReference>
<dbReference type="InterPro" id="IPR024967">
    <property type="entry name" value="DNA-bd_IS481-type"/>
</dbReference>
<dbReference type="SUPFAM" id="SSF53098">
    <property type="entry name" value="Ribonuclease H-like"/>
    <property type="match status" value="1"/>
</dbReference>
<dbReference type="GO" id="GO:0015074">
    <property type="term" value="P:DNA integration"/>
    <property type="evidence" value="ECO:0007669"/>
    <property type="project" value="InterPro"/>
</dbReference>
<protein>
    <submittedName>
        <fullName evidence="2">Transposase IS481 family protein</fullName>
    </submittedName>
</protein>
<dbReference type="GO" id="GO:0003676">
    <property type="term" value="F:nucleic acid binding"/>
    <property type="evidence" value="ECO:0007669"/>
    <property type="project" value="InterPro"/>
</dbReference>
<dbReference type="EMBL" id="SMFZ01000002">
    <property type="protein sequence ID" value="TCK21401.1"/>
    <property type="molecule type" value="Genomic_DNA"/>
</dbReference>
<name>A0A4R1HK52_PSEEN</name>
<dbReference type="InterPro" id="IPR012337">
    <property type="entry name" value="RNaseH-like_sf"/>
</dbReference>
<organism evidence="2 3">
    <name type="scientific">Pseudonocardia endophytica</name>
    <dbReference type="NCBI Taxonomy" id="401976"/>
    <lineage>
        <taxon>Bacteria</taxon>
        <taxon>Bacillati</taxon>
        <taxon>Actinomycetota</taxon>
        <taxon>Actinomycetes</taxon>
        <taxon>Pseudonocardiales</taxon>
        <taxon>Pseudonocardiaceae</taxon>
        <taxon>Pseudonocardia</taxon>
    </lineage>
</organism>
<dbReference type="SUPFAM" id="SSF46689">
    <property type="entry name" value="Homeodomain-like"/>
    <property type="match status" value="1"/>
</dbReference>
<proteinExistence type="predicted"/>
<dbReference type="OrthoDB" id="3565217at2"/>
<dbReference type="InterPro" id="IPR001584">
    <property type="entry name" value="Integrase_cat-core"/>
</dbReference>
<dbReference type="NCBIfam" id="NF033577">
    <property type="entry name" value="transpos_IS481"/>
    <property type="match status" value="1"/>
</dbReference>
<reference evidence="2 3" key="1">
    <citation type="submission" date="2019-03" db="EMBL/GenBank/DDBJ databases">
        <title>Sequencing the genomes of 1000 actinobacteria strains.</title>
        <authorList>
            <person name="Klenk H.-P."/>
        </authorList>
    </citation>
    <scope>NUCLEOTIDE SEQUENCE [LARGE SCALE GENOMIC DNA]</scope>
    <source>
        <strain evidence="2 3">DSM 44969</strain>
    </source>
</reference>
<evidence type="ECO:0000313" key="2">
    <source>
        <dbReference type="EMBL" id="TCK21401.1"/>
    </source>
</evidence>
<gene>
    <name evidence="2" type="ORF">EV378_5387</name>
</gene>
<sequence>MAHRNARLTVHGRMLLVERVRSGRPVAHVAAELGVSRATGYKWWGRYRREGPAGLADRSSRPHRVPARTSAPLETLIVGLRRERKLGPHRIGPLVGLAASTVHAVLVRRGLSRLAWVDRSTGQVIRRYERDRPGELVHVDVKKLGRLRGGGGWRAHGRDSLEHRRARYGSRVGFDYIHAAIDDHTRLAYAEVHLDEQAATCAAFLRRAAAWFAARGIARVERVMTDNALVYRRSAAWRDALAELGAQARFTRRYRPQTNGKAERFNRTMLDEWAYQRPFASNAERAAQLPAWLHTYNHHRSHTALGGHPPITRVNNPAGTYI</sequence>
<evidence type="ECO:0000259" key="1">
    <source>
        <dbReference type="PROSITE" id="PS50994"/>
    </source>
</evidence>
<keyword evidence="3" id="KW-1185">Reference proteome</keyword>
<feature type="domain" description="Integrase catalytic" evidence="1">
    <location>
        <begin position="129"/>
        <end position="318"/>
    </location>
</feature>
<dbReference type="AlphaFoldDB" id="A0A4R1HK52"/>
<dbReference type="Pfam" id="PF13683">
    <property type="entry name" value="rve_3"/>
    <property type="match status" value="1"/>
</dbReference>
<evidence type="ECO:0000313" key="3">
    <source>
        <dbReference type="Proteomes" id="UP000295560"/>
    </source>
</evidence>
<dbReference type="InterPro" id="IPR009057">
    <property type="entry name" value="Homeodomain-like_sf"/>
</dbReference>
<dbReference type="PANTHER" id="PTHR35004">
    <property type="entry name" value="TRANSPOSASE RV3428C-RELATED"/>
    <property type="match status" value="1"/>
</dbReference>
<dbReference type="InterPro" id="IPR047656">
    <property type="entry name" value="IS481-like_transpos"/>
</dbReference>
<accession>A0A4R1HK52</accession>
<dbReference type="PROSITE" id="PS50994">
    <property type="entry name" value="INTEGRASE"/>
    <property type="match status" value="1"/>
</dbReference>